<dbReference type="SUPFAM" id="SSF53850">
    <property type="entry name" value="Periplasmic binding protein-like II"/>
    <property type="match status" value="1"/>
</dbReference>
<dbReference type="OrthoDB" id="9787902at2"/>
<dbReference type="GO" id="GO:0043190">
    <property type="term" value="C:ATP-binding cassette (ABC) transporter complex"/>
    <property type="evidence" value="ECO:0007669"/>
    <property type="project" value="InterPro"/>
</dbReference>
<organism evidence="3 4">
    <name type="scientific">Burkholderia singularis</name>
    <dbReference type="NCBI Taxonomy" id="1503053"/>
    <lineage>
        <taxon>Bacteria</taxon>
        <taxon>Pseudomonadati</taxon>
        <taxon>Pseudomonadota</taxon>
        <taxon>Betaproteobacteria</taxon>
        <taxon>Burkholderiales</taxon>
        <taxon>Burkholderiaceae</taxon>
        <taxon>Burkholderia</taxon>
        <taxon>pseudomallei group</taxon>
    </lineage>
</organism>
<feature type="chain" id="PRO_5007114258" evidence="1">
    <location>
        <begin position="23"/>
        <end position="316"/>
    </location>
</feature>
<evidence type="ECO:0000256" key="1">
    <source>
        <dbReference type="SAM" id="SignalP"/>
    </source>
</evidence>
<dbReference type="GO" id="GO:0022857">
    <property type="term" value="F:transmembrane transporter activity"/>
    <property type="evidence" value="ECO:0007669"/>
    <property type="project" value="InterPro"/>
</dbReference>
<dbReference type="GO" id="GO:0033265">
    <property type="term" value="F:choline binding"/>
    <property type="evidence" value="ECO:0007669"/>
    <property type="project" value="InterPro"/>
</dbReference>
<dbReference type="Pfam" id="PF04069">
    <property type="entry name" value="OpuAC"/>
    <property type="match status" value="1"/>
</dbReference>
<gene>
    <name evidence="3" type="ORF">WS67_21820</name>
</gene>
<dbReference type="Proteomes" id="UP000062788">
    <property type="component" value="Unassembled WGS sequence"/>
</dbReference>
<evidence type="ECO:0000259" key="2">
    <source>
        <dbReference type="Pfam" id="PF04069"/>
    </source>
</evidence>
<name>A0A103DW78_9BURK</name>
<feature type="domain" description="ABC-type glycine betaine transport system substrate-binding" evidence="2">
    <location>
        <begin position="31"/>
        <end position="284"/>
    </location>
</feature>
<dbReference type="Gene3D" id="3.40.190.10">
    <property type="entry name" value="Periplasmic binding protein-like II"/>
    <property type="match status" value="1"/>
</dbReference>
<evidence type="ECO:0000313" key="4">
    <source>
        <dbReference type="Proteomes" id="UP000062788"/>
    </source>
</evidence>
<dbReference type="InterPro" id="IPR007210">
    <property type="entry name" value="ABC_Gly_betaine_transp_sub-bd"/>
</dbReference>
<protein>
    <submittedName>
        <fullName evidence="3">Glycine/betaine ABC transporter substrate-binding protein</fullName>
    </submittedName>
</protein>
<dbReference type="EMBL" id="LOWA01000056">
    <property type="protein sequence ID" value="KVE23853.1"/>
    <property type="molecule type" value="Genomic_DNA"/>
</dbReference>
<dbReference type="NCBIfam" id="TIGR03414">
    <property type="entry name" value="ABC_choline_bnd"/>
    <property type="match status" value="1"/>
</dbReference>
<dbReference type="RefSeq" id="WP_059520210.1">
    <property type="nucleotide sequence ID" value="NZ_CP013449.1"/>
</dbReference>
<reference evidence="3 4" key="1">
    <citation type="submission" date="2015-11" db="EMBL/GenBank/DDBJ databases">
        <title>Expanding the genomic diversity of Burkholderia species for the development of highly accurate diagnostics.</title>
        <authorList>
            <person name="Sahl J."/>
            <person name="Keim P."/>
            <person name="Wagner D."/>
        </authorList>
    </citation>
    <scope>NUCLEOTIDE SEQUENCE [LARGE SCALE GENOMIC DNA]</scope>
    <source>
        <strain evidence="3 4">TSV85</strain>
    </source>
</reference>
<dbReference type="GO" id="GO:0042597">
    <property type="term" value="C:periplasmic space"/>
    <property type="evidence" value="ECO:0007669"/>
    <property type="project" value="InterPro"/>
</dbReference>
<dbReference type="AlphaFoldDB" id="A0A103DW78"/>
<evidence type="ECO:0000313" key="3">
    <source>
        <dbReference type="EMBL" id="KVE23853.1"/>
    </source>
</evidence>
<dbReference type="GO" id="GO:0015871">
    <property type="term" value="P:choline transport"/>
    <property type="evidence" value="ECO:0007669"/>
    <property type="project" value="InterPro"/>
</dbReference>
<dbReference type="Gene3D" id="3.40.190.100">
    <property type="entry name" value="Glycine betaine-binding periplasmic protein, domain 2"/>
    <property type="match status" value="1"/>
</dbReference>
<feature type="signal peptide" evidence="1">
    <location>
        <begin position="1"/>
        <end position="22"/>
    </location>
</feature>
<keyword evidence="4" id="KW-1185">Reference proteome</keyword>
<sequence length="316" mass="34222">MKRQWIAAACGFAISVAPFAGARAGEPLACKTVRFADVGWSDIAATTGLASTMLAGLGYTPTKTIASVPITFAGIKSKQIDVFLGYWSPTMDPIIAPFTKAGTIKVLPTPNLTGAKYTLAVPDYVYQGGLKSFADIQKFSDKLGGRIYGIEPGNDGNMLIKKMIDGNQFGLGKFKLVESSEAGMLVEVNRAIRDKQWIVFLGWEPHPMNVQMKIDYLSGGDDVFGPNYGEAKVLTAMPPDYASRCPNVAKFVSNLQFSTSIENHVMVPIMNKEEPNKAAGEWLKANPQMLDKWLAGVTTFDGKPAVPAVKHYLGMQ</sequence>
<proteinExistence type="predicted"/>
<comment type="caution">
    <text evidence="3">The sequence shown here is derived from an EMBL/GenBank/DDBJ whole genome shotgun (WGS) entry which is preliminary data.</text>
</comment>
<dbReference type="CDD" id="cd13640">
    <property type="entry name" value="PBP2_ChoX"/>
    <property type="match status" value="1"/>
</dbReference>
<keyword evidence="1" id="KW-0732">Signal</keyword>
<accession>A0A103DW78</accession>
<dbReference type="InterPro" id="IPR017783">
    <property type="entry name" value="ABC_choline_sub-bd"/>
</dbReference>